<accession>A0AAV0AHL9</accession>
<feature type="region of interest" description="Disordered" evidence="2">
    <location>
        <begin position="1"/>
        <end position="27"/>
    </location>
</feature>
<feature type="region of interest" description="Disordered" evidence="2">
    <location>
        <begin position="541"/>
        <end position="574"/>
    </location>
</feature>
<keyword evidence="1" id="KW-0175">Coiled coil</keyword>
<evidence type="ECO:0000256" key="1">
    <source>
        <dbReference type="SAM" id="Coils"/>
    </source>
</evidence>
<feature type="compositionally biased region" description="Polar residues" evidence="2">
    <location>
        <begin position="271"/>
        <end position="281"/>
    </location>
</feature>
<feature type="region of interest" description="Disordered" evidence="2">
    <location>
        <begin position="84"/>
        <end position="116"/>
    </location>
</feature>
<feature type="region of interest" description="Disordered" evidence="2">
    <location>
        <begin position="433"/>
        <end position="466"/>
    </location>
</feature>
<feature type="compositionally biased region" description="Basic and acidic residues" evidence="2">
    <location>
        <begin position="17"/>
        <end position="26"/>
    </location>
</feature>
<feature type="region of interest" description="Disordered" evidence="2">
    <location>
        <begin position="206"/>
        <end position="315"/>
    </location>
</feature>
<feature type="compositionally biased region" description="Polar residues" evidence="2">
    <location>
        <begin position="243"/>
        <end position="264"/>
    </location>
</feature>
<sequence length="654" mass="71724">MSISPERFGGSALGRVSQERNEDRGILGKRRMIWDPEFGFLTEEQRDKMKLEAEHQLREKEGRPLPTNEAEKILEVLETVGGFNSDSSGKRRGSYLPSIPYPTPGRTHGRHPSSTKLSQRLTATNSLAAVYEEQALRSNSSTIIAPISKKLEADRIKRLEEKKGKLRAELRKRKQIAEMHIRESEKLVEKEDKDIACNERLLRRSDRLRSTSVEPSGVTGPPRRSKRKIGKLTSDAVRAKVNSGRSSRSQSVNEDEQAQGTTIKTGRVTRSAKSNLLNSNGRPELSHKVSPPNSLSKSAGRAHKQIDSASPILEDPLDVGNMVASSLPGMRKPDSATASQPLMRASSTFFKSTLSSAVKSTPLSSLRPGRTFSSRRHIKAKVFSAREEHLPPLDDDEDEERVKENEALKKIKLPSTLPSSFRLEKFASPDLTENNLTKRVNDEEKSSVPNHGESSKNPKEEGMLAKNSASSLCPISGTVPSSSLAVASASVATKAPTSTSIFTAKTDASKAVENPVPSLFFQPQKDEQTNSKDNIQHFSSLNGIKRIPSDSTAPDFFKTVSQPDKSSDPKESETPIFFGLKPVASTSLFGATPSSVTENAKELAAHDKASSNLKSDLVRSSKTPLPLRFRLVLQSLSCMTRVVVKILLPNPEPP</sequence>
<dbReference type="AlphaFoldDB" id="A0AAV0AHL9"/>
<comment type="caution">
    <text evidence="3">The sequence shown here is derived from an EMBL/GenBank/DDBJ whole genome shotgun (WGS) entry which is preliminary data.</text>
</comment>
<feature type="coiled-coil region" evidence="1">
    <location>
        <begin position="149"/>
        <end position="187"/>
    </location>
</feature>
<evidence type="ECO:0000313" key="3">
    <source>
        <dbReference type="EMBL" id="CAH7667890.1"/>
    </source>
</evidence>
<proteinExistence type="predicted"/>
<name>A0AAV0AHL9_PHAPC</name>
<reference evidence="3" key="1">
    <citation type="submission" date="2022-06" db="EMBL/GenBank/DDBJ databases">
        <authorList>
            <consortium name="SYNGENTA / RWTH Aachen University"/>
        </authorList>
    </citation>
    <scope>NUCLEOTIDE SEQUENCE</scope>
</reference>
<evidence type="ECO:0000313" key="4">
    <source>
        <dbReference type="Proteomes" id="UP001153365"/>
    </source>
</evidence>
<dbReference type="Proteomes" id="UP001153365">
    <property type="component" value="Unassembled WGS sequence"/>
</dbReference>
<keyword evidence="4" id="KW-1185">Reference proteome</keyword>
<dbReference type="EMBL" id="CALTRL010000399">
    <property type="protein sequence ID" value="CAH7667890.1"/>
    <property type="molecule type" value="Genomic_DNA"/>
</dbReference>
<evidence type="ECO:0000256" key="2">
    <source>
        <dbReference type="SAM" id="MobiDB-lite"/>
    </source>
</evidence>
<organism evidence="3 4">
    <name type="scientific">Phakopsora pachyrhizi</name>
    <name type="common">Asian soybean rust disease fungus</name>
    <dbReference type="NCBI Taxonomy" id="170000"/>
    <lineage>
        <taxon>Eukaryota</taxon>
        <taxon>Fungi</taxon>
        <taxon>Dikarya</taxon>
        <taxon>Basidiomycota</taxon>
        <taxon>Pucciniomycotina</taxon>
        <taxon>Pucciniomycetes</taxon>
        <taxon>Pucciniales</taxon>
        <taxon>Phakopsoraceae</taxon>
        <taxon>Phakopsora</taxon>
    </lineage>
</organism>
<feature type="compositionally biased region" description="Basic and acidic residues" evidence="2">
    <location>
        <begin position="453"/>
        <end position="463"/>
    </location>
</feature>
<gene>
    <name evidence="3" type="ORF">PPACK8108_LOCUS2330</name>
</gene>
<protein>
    <submittedName>
        <fullName evidence="3">Expressed protein</fullName>
    </submittedName>
</protein>